<protein>
    <recommendedName>
        <fullName evidence="4">PIG-L family deacetylase</fullName>
    </recommendedName>
</protein>
<dbReference type="AlphaFoldDB" id="A0A9P2TD65"/>
<gene>
    <name evidence="2" type="ORF">TM51_01163</name>
</gene>
<accession>A0A9P2TD65</accession>
<dbReference type="Gene3D" id="3.40.50.10320">
    <property type="entry name" value="LmbE-like"/>
    <property type="match status" value="1"/>
</dbReference>
<dbReference type="GO" id="GO:0016137">
    <property type="term" value="P:glycoside metabolic process"/>
    <property type="evidence" value="ECO:0007669"/>
    <property type="project" value="UniProtKB-ARBA"/>
</dbReference>
<dbReference type="Pfam" id="PF02585">
    <property type="entry name" value="PIG-L"/>
    <property type="match status" value="1"/>
</dbReference>
<dbReference type="PANTHER" id="PTHR12993">
    <property type="entry name" value="N-ACETYLGLUCOSAMINYL-PHOSPHATIDYLINOSITOL DE-N-ACETYLASE-RELATED"/>
    <property type="match status" value="1"/>
</dbReference>
<keyword evidence="3" id="KW-1185">Reference proteome</keyword>
<dbReference type="PANTHER" id="PTHR12993:SF11">
    <property type="entry name" value="N-ACETYLGLUCOSAMINYL-PHOSPHATIDYLINOSITOL DE-N-ACETYLASE"/>
    <property type="match status" value="1"/>
</dbReference>
<dbReference type="Proteomes" id="UP000014184">
    <property type="component" value="Unassembled WGS sequence"/>
</dbReference>
<evidence type="ECO:0008006" key="4">
    <source>
        <dbReference type="Google" id="ProtNLM"/>
    </source>
</evidence>
<dbReference type="InterPro" id="IPR003737">
    <property type="entry name" value="GlcNAc_PI_deacetylase-related"/>
</dbReference>
<dbReference type="SUPFAM" id="SSF102588">
    <property type="entry name" value="LmbE-like"/>
    <property type="match status" value="1"/>
</dbReference>
<comment type="caution">
    <text evidence="2">The sequence shown here is derived from an EMBL/GenBank/DDBJ whole genome shotgun (WGS) entry which is preliminary data.</text>
</comment>
<name>A0A9P2TD65_THEFU</name>
<proteinExistence type="predicted"/>
<sequence>MMIDWSRERILILAPHPDDETLGCGGLMRKAKDAGAEVYIQFMTVGDTADNSPKGLSTAEERYQEVKEVAEFYGWDDWHFAFPGDAYHLKLDAVPRFELTNAIERGSPLSIAKLKPTTVIAPHRTSYNQDHQITAEALHTALRPSNTQRRHHPRLVLAYEQAADQWRYDAAPSPNFFVELTKEQVDAKIHAMHLYGTQSHDHPHTRSDETLRSLATLRGMHAGVPYAEAYHMMRWLA</sequence>
<dbReference type="RefSeq" id="WP_011290615.1">
    <property type="nucleotide sequence ID" value="NZ_AOSG01000003.1"/>
</dbReference>
<organism evidence="2 3">
    <name type="scientific">Thermobifida fusca TM51</name>
    <dbReference type="NCBI Taxonomy" id="1169414"/>
    <lineage>
        <taxon>Bacteria</taxon>
        <taxon>Bacillati</taxon>
        <taxon>Actinomycetota</taxon>
        <taxon>Actinomycetes</taxon>
        <taxon>Streptosporangiales</taxon>
        <taxon>Nocardiopsidaceae</taxon>
        <taxon>Thermobifida</taxon>
    </lineage>
</organism>
<evidence type="ECO:0000256" key="1">
    <source>
        <dbReference type="ARBA" id="ARBA00022833"/>
    </source>
</evidence>
<evidence type="ECO:0000313" key="3">
    <source>
        <dbReference type="Proteomes" id="UP000014184"/>
    </source>
</evidence>
<dbReference type="EMBL" id="AOSG01000003">
    <property type="protein sequence ID" value="EOR72703.1"/>
    <property type="molecule type" value="Genomic_DNA"/>
</dbReference>
<reference evidence="2 3" key="1">
    <citation type="journal article" date="2013" name="Genome Announc.">
        <title>Draft Genome Sequence of the Lignocellulose Decomposer Thermobifida fusca Strain TM51.</title>
        <authorList>
            <person name="Toth A."/>
            <person name="Barna T."/>
            <person name="Nagy I."/>
            <person name="Horvath B."/>
            <person name="Nagy I."/>
            <person name="Tancsics A."/>
            <person name="Kriszt B."/>
            <person name="Baka E."/>
            <person name="Fekete C."/>
            <person name="Kukolya J."/>
        </authorList>
    </citation>
    <scope>NUCLEOTIDE SEQUENCE [LARGE SCALE GENOMIC DNA]</scope>
    <source>
        <strain evidence="2 3">TM51</strain>
    </source>
</reference>
<dbReference type="InterPro" id="IPR024078">
    <property type="entry name" value="LmbE-like_dom_sf"/>
</dbReference>
<evidence type="ECO:0000313" key="2">
    <source>
        <dbReference type="EMBL" id="EOR72703.1"/>
    </source>
</evidence>
<keyword evidence="1" id="KW-0862">Zinc</keyword>
<dbReference type="GO" id="GO:0016811">
    <property type="term" value="F:hydrolase activity, acting on carbon-nitrogen (but not peptide) bonds, in linear amides"/>
    <property type="evidence" value="ECO:0007669"/>
    <property type="project" value="TreeGrafter"/>
</dbReference>